<evidence type="ECO:0000256" key="1">
    <source>
        <dbReference type="SAM" id="MobiDB-lite"/>
    </source>
</evidence>
<feature type="region of interest" description="Disordered" evidence="1">
    <location>
        <begin position="352"/>
        <end position="379"/>
    </location>
</feature>
<reference evidence="3 4" key="1">
    <citation type="journal article" date="2021" name="BMC Genomics">
        <title>Telomere-to-telomere genome assembly of asparaginase-producing Trichoderma simmonsii.</title>
        <authorList>
            <person name="Chung D."/>
            <person name="Kwon Y.M."/>
            <person name="Yang Y."/>
        </authorList>
    </citation>
    <scope>NUCLEOTIDE SEQUENCE [LARGE SCALE GENOMIC DNA]</scope>
    <source>
        <strain evidence="3 4">GH-Sj1</strain>
    </source>
</reference>
<dbReference type="InterPro" id="IPR010730">
    <property type="entry name" value="HET"/>
</dbReference>
<evidence type="ECO:0000313" key="3">
    <source>
        <dbReference type="EMBL" id="QYT03098.1"/>
    </source>
</evidence>
<name>A0A8G0PJP6_9HYPO</name>
<keyword evidence="4" id="KW-1185">Reference proteome</keyword>
<dbReference type="InterPro" id="IPR052895">
    <property type="entry name" value="HetReg/Transcr_Mod"/>
</dbReference>
<evidence type="ECO:0000259" key="2">
    <source>
        <dbReference type="Pfam" id="PF06985"/>
    </source>
</evidence>
<protein>
    <submittedName>
        <fullName evidence="3">HET domain-containing protein</fullName>
    </submittedName>
</protein>
<dbReference type="PANTHER" id="PTHR24148">
    <property type="entry name" value="ANKYRIN REPEAT DOMAIN-CONTAINING PROTEIN 39 HOMOLOG-RELATED"/>
    <property type="match status" value="1"/>
</dbReference>
<evidence type="ECO:0000313" key="4">
    <source>
        <dbReference type="Proteomes" id="UP000826661"/>
    </source>
</evidence>
<gene>
    <name evidence="3" type="ORF">H0G86_010067</name>
</gene>
<dbReference type="Pfam" id="PF06985">
    <property type="entry name" value="HET"/>
    <property type="match status" value="1"/>
</dbReference>
<dbReference type="AlphaFoldDB" id="A0A8G0PJP6"/>
<dbReference type="PANTHER" id="PTHR24148:SF73">
    <property type="entry name" value="HET DOMAIN PROTEIN (AFU_ORTHOLOGUE AFUA_8G01020)"/>
    <property type="match status" value="1"/>
</dbReference>
<organism evidence="3 4">
    <name type="scientific">Trichoderma simmonsii</name>
    <dbReference type="NCBI Taxonomy" id="1491479"/>
    <lineage>
        <taxon>Eukaryota</taxon>
        <taxon>Fungi</taxon>
        <taxon>Dikarya</taxon>
        <taxon>Ascomycota</taxon>
        <taxon>Pezizomycotina</taxon>
        <taxon>Sordariomycetes</taxon>
        <taxon>Hypocreomycetidae</taxon>
        <taxon>Hypocreales</taxon>
        <taxon>Hypocreaceae</taxon>
        <taxon>Trichoderma</taxon>
    </lineage>
</organism>
<sequence>MSIMAPPEAATSIRYRPLDRSGSEIRLLELQPATTNDINERVVCRLVHERLSDPSDFIGLSALYGDITVTETIFVNGAAISIPVHLAQALRYMRVVFLAAALPTPDASMTDLQGPAAMPAPLPTPPKKAPGWLRSLLKNVRHMIAEQGAPRGGTPPLRIWLDLLCINGRDAREESERRAHMARAYRHAKMVVGWLGLKDSTSDLAIEIIKAWDKCMPLTFGEPGDREAHPDDYAPVLQWMGPVAHLSNIPEGITDPREVPSYKAISEFLNRPYFRNAWILDDMGKARFPAFLLGDDIVSWMQILRLNRVNEEIKDHGADMFPDELRPLLEYLPLGSVYAFLKEFDNRQRQDGVTPAMLTTTSSVRSSSSMTGMRTRSRQ</sequence>
<dbReference type="Proteomes" id="UP000826661">
    <property type="component" value="Chromosome V"/>
</dbReference>
<feature type="compositionally biased region" description="Low complexity" evidence="1">
    <location>
        <begin position="359"/>
        <end position="379"/>
    </location>
</feature>
<accession>A0A8G0PJP6</accession>
<feature type="domain" description="Heterokaryon incompatibility" evidence="2">
    <location>
        <begin position="158"/>
        <end position="280"/>
    </location>
</feature>
<dbReference type="EMBL" id="CP075868">
    <property type="protein sequence ID" value="QYT03098.1"/>
    <property type="molecule type" value="Genomic_DNA"/>
</dbReference>
<proteinExistence type="predicted"/>